<feature type="domain" description="Phage terminase large subunit N-terminal" evidence="1">
    <location>
        <begin position="20"/>
        <end position="205"/>
    </location>
</feature>
<dbReference type="NCBIfam" id="TIGR01547">
    <property type="entry name" value="phage_term_2"/>
    <property type="match status" value="1"/>
</dbReference>
<dbReference type="Pfam" id="PF04466">
    <property type="entry name" value="Terminase_3"/>
    <property type="match status" value="1"/>
</dbReference>
<dbReference type="InterPro" id="IPR052380">
    <property type="entry name" value="Viral_DNA_packaging_terminase"/>
</dbReference>
<dbReference type="InterPro" id="IPR035412">
    <property type="entry name" value="Terminase_L_N"/>
</dbReference>
<name>A0A6P2HEV0_9BURK</name>
<dbReference type="GeneID" id="93167566"/>
<dbReference type="Proteomes" id="UP000494162">
    <property type="component" value="Unassembled WGS sequence"/>
</dbReference>
<evidence type="ECO:0000313" key="3">
    <source>
        <dbReference type="Proteomes" id="UP000494162"/>
    </source>
</evidence>
<protein>
    <submittedName>
        <fullName evidence="2">Phage terminase large subunit</fullName>
    </submittedName>
</protein>
<dbReference type="InterPro" id="IPR006437">
    <property type="entry name" value="Phage_terminase_lsu"/>
</dbReference>
<dbReference type="PANTHER" id="PTHR39184:SF1">
    <property type="entry name" value="PBSX PHAGE TERMINASE LARGE SUBUNIT"/>
    <property type="match status" value="1"/>
</dbReference>
<dbReference type="RefSeq" id="WP_006405678.1">
    <property type="nucleotide sequence ID" value="NZ_CABVPP010000002.1"/>
</dbReference>
<reference evidence="2 3" key="1">
    <citation type="submission" date="2019-09" db="EMBL/GenBank/DDBJ databases">
        <authorList>
            <person name="Depoorter E."/>
        </authorList>
    </citation>
    <scope>NUCLEOTIDE SEQUENCE [LARGE SCALE GENOMIC DNA]</scope>
    <source>
        <strain evidence="2">LMG 26883</strain>
    </source>
</reference>
<dbReference type="PANTHER" id="PTHR39184">
    <property type="match status" value="1"/>
</dbReference>
<evidence type="ECO:0000259" key="1">
    <source>
        <dbReference type="Pfam" id="PF04466"/>
    </source>
</evidence>
<dbReference type="EMBL" id="CABVPP010000002">
    <property type="protein sequence ID" value="VWB15267.1"/>
    <property type="molecule type" value="Genomic_DNA"/>
</dbReference>
<dbReference type="InterPro" id="IPR027417">
    <property type="entry name" value="P-loop_NTPase"/>
</dbReference>
<organism evidence="2 3">
    <name type="scientific">Burkholderia pseudomultivorans</name>
    <dbReference type="NCBI Taxonomy" id="1207504"/>
    <lineage>
        <taxon>Bacteria</taxon>
        <taxon>Pseudomonadati</taxon>
        <taxon>Pseudomonadota</taxon>
        <taxon>Betaproteobacteria</taxon>
        <taxon>Burkholderiales</taxon>
        <taxon>Burkholderiaceae</taxon>
        <taxon>Burkholderia</taxon>
        <taxon>Burkholderia cepacia complex</taxon>
    </lineage>
</organism>
<dbReference type="Gene3D" id="3.30.420.280">
    <property type="match status" value="1"/>
</dbReference>
<accession>A0A6P2HEV0</accession>
<proteinExistence type="predicted"/>
<sequence length="425" mass="48327">MQMPAWSRALFEPQWRFISVRGGRGSGKTVNFARALLIRATQKPLRVLCTREVQDSIKESVYATLVSEMKKMGLESHFDVLSNEIRPKLGGAFIFRGLSDMTADNVKSLADIDIAWVEEAQTITENSFRKLTPSIRAPGSQIWLSWNPELETDFIYQKVVIEGLPNCASLFVNFDQNPWFPDELRLEEQDMKGKDPDMHRHVWLGMPLPAVAGAIYFNEISQMESEGRLLNIPIDDGLNTYIIMDLGFNDFTSCPVVQQVGGEFRIVDFFENRRKPLSWFSEQFIEAGYEGAIVVMPHDAEHERLDSDGVSMKAKMQALGWEVEIVANMPVEAGIRLVREMLPRTFIDKTRCGPRTYSDGTKTVGLIEHMKRYQRTKAGHPLHDEHSHANDGVRYVAVHAPQMHNNRTGWGGELNYPKLTLGSRR</sequence>
<gene>
    <name evidence="2" type="ORF">BPS26883_00548</name>
</gene>
<dbReference type="AlphaFoldDB" id="A0A6P2HEV0"/>
<evidence type="ECO:0000313" key="2">
    <source>
        <dbReference type="EMBL" id="VWB15267.1"/>
    </source>
</evidence>
<dbReference type="Gene3D" id="3.40.50.300">
    <property type="entry name" value="P-loop containing nucleotide triphosphate hydrolases"/>
    <property type="match status" value="1"/>
</dbReference>